<organism evidence="1 2">
    <name type="scientific">Moniliophthora roreri</name>
    <name type="common">Frosty pod rot fungus</name>
    <name type="synonym">Monilia roreri</name>
    <dbReference type="NCBI Taxonomy" id="221103"/>
    <lineage>
        <taxon>Eukaryota</taxon>
        <taxon>Fungi</taxon>
        <taxon>Dikarya</taxon>
        <taxon>Basidiomycota</taxon>
        <taxon>Agaricomycotina</taxon>
        <taxon>Agaricomycetes</taxon>
        <taxon>Agaricomycetidae</taxon>
        <taxon>Agaricales</taxon>
        <taxon>Marasmiineae</taxon>
        <taxon>Marasmiaceae</taxon>
        <taxon>Moniliophthora</taxon>
    </lineage>
</organism>
<dbReference type="AlphaFoldDB" id="A0A0W0G936"/>
<dbReference type="Proteomes" id="UP000054988">
    <property type="component" value="Unassembled WGS sequence"/>
</dbReference>
<protein>
    <submittedName>
        <fullName evidence="1">Uncharacterized protein</fullName>
    </submittedName>
</protein>
<dbReference type="EMBL" id="LATX01000791">
    <property type="protein sequence ID" value="KTB45066.1"/>
    <property type="molecule type" value="Genomic_DNA"/>
</dbReference>
<proteinExistence type="predicted"/>
<reference evidence="1 2" key="1">
    <citation type="submission" date="2015-12" db="EMBL/GenBank/DDBJ databases">
        <title>Draft genome sequence of Moniliophthora roreri, the causal agent of frosty pod rot of cacao.</title>
        <authorList>
            <person name="Aime M.C."/>
            <person name="Diaz-Valderrama J.R."/>
            <person name="Kijpornyongpan T."/>
            <person name="Phillips-Mora W."/>
        </authorList>
    </citation>
    <scope>NUCLEOTIDE SEQUENCE [LARGE SCALE GENOMIC DNA]</scope>
    <source>
        <strain evidence="1 2">MCA 2952</strain>
    </source>
</reference>
<name>A0A0W0G936_MONRR</name>
<sequence>MVQKRQFSTESGVVWAVEDDIGHESPLRRRFVNLPSGYNLRIAGCKEAPEISPQS</sequence>
<comment type="caution">
    <text evidence="1">The sequence shown here is derived from an EMBL/GenBank/DDBJ whole genome shotgun (WGS) entry which is preliminary data.</text>
</comment>
<gene>
    <name evidence="1" type="ORF">WG66_2367</name>
</gene>
<evidence type="ECO:0000313" key="2">
    <source>
        <dbReference type="Proteomes" id="UP000054988"/>
    </source>
</evidence>
<evidence type="ECO:0000313" key="1">
    <source>
        <dbReference type="EMBL" id="KTB45066.1"/>
    </source>
</evidence>
<accession>A0A0W0G936</accession>